<evidence type="ECO:0000256" key="3">
    <source>
        <dbReference type="ARBA" id="ARBA00022475"/>
    </source>
</evidence>
<reference evidence="11 12" key="1">
    <citation type="submission" date="2018-12" db="EMBL/GenBank/DDBJ databases">
        <authorList>
            <person name="Yang Y."/>
        </authorList>
    </citation>
    <scope>NUCLEOTIDE SEQUENCE [LARGE SCALE GENOMIC DNA]</scope>
    <source>
        <strain evidence="11 12">L-25-5w-1</strain>
    </source>
</reference>
<evidence type="ECO:0000256" key="9">
    <source>
        <dbReference type="RuleBase" id="RU369079"/>
    </source>
</evidence>
<dbReference type="Proteomes" id="UP000277007">
    <property type="component" value="Unassembled WGS sequence"/>
</dbReference>
<comment type="subcellular location">
    <subcellularLocation>
        <location evidence="1 9">Cell inner membrane</location>
        <topology evidence="1 9">Multi-pass membrane protein</topology>
    </subcellularLocation>
</comment>
<feature type="transmembrane region" description="Helical" evidence="9">
    <location>
        <begin position="47"/>
        <end position="64"/>
    </location>
</feature>
<evidence type="ECO:0000256" key="7">
    <source>
        <dbReference type="ARBA" id="ARBA00023136"/>
    </source>
</evidence>
<keyword evidence="4 9" id="KW-0997">Cell inner membrane</keyword>
<evidence type="ECO:0000256" key="1">
    <source>
        <dbReference type="ARBA" id="ARBA00004429"/>
    </source>
</evidence>
<evidence type="ECO:0000256" key="6">
    <source>
        <dbReference type="ARBA" id="ARBA00022989"/>
    </source>
</evidence>
<comment type="similarity">
    <text evidence="8 9">Belongs to the TRAP transporter small permease family.</text>
</comment>
<evidence type="ECO:0000256" key="4">
    <source>
        <dbReference type="ARBA" id="ARBA00022519"/>
    </source>
</evidence>
<feature type="transmembrane region" description="Helical" evidence="9">
    <location>
        <begin position="85"/>
        <end position="107"/>
    </location>
</feature>
<name>A0A3S0IC11_9PROT</name>
<feature type="domain" description="Tripartite ATP-independent periplasmic transporters DctQ component" evidence="10">
    <location>
        <begin position="23"/>
        <end position="152"/>
    </location>
</feature>
<accession>A0A3S0IC11</accession>
<comment type="function">
    <text evidence="9">Part of the tripartite ATP-independent periplasmic (TRAP) transport system.</text>
</comment>
<dbReference type="GO" id="GO:0015740">
    <property type="term" value="P:C4-dicarboxylate transport"/>
    <property type="evidence" value="ECO:0007669"/>
    <property type="project" value="TreeGrafter"/>
</dbReference>
<dbReference type="InterPro" id="IPR007387">
    <property type="entry name" value="TRAP_DctQ"/>
</dbReference>
<evidence type="ECO:0000313" key="11">
    <source>
        <dbReference type="EMBL" id="RTR15841.1"/>
    </source>
</evidence>
<dbReference type="PANTHER" id="PTHR35011">
    <property type="entry name" value="2,3-DIKETO-L-GULONATE TRAP TRANSPORTER SMALL PERMEASE PROTEIN YIAM"/>
    <property type="match status" value="1"/>
</dbReference>
<dbReference type="OrthoDB" id="4964541at2"/>
<dbReference type="AlphaFoldDB" id="A0A3S0IC11"/>
<sequence>MARVIEGYVAVLKFLMVLCLAIMLVLVFGNVVLRYGYNSGITVSEELTRLLFVWMTFMGAVVALHRNGHLGMDSLVAALPRAGRLACFVVSHLLMIYATGLLLSGSWEQTLINLDVASPATGLSMGIFYGSGVLFGVLGSVILLTNLVRAVTGRMSDAQLIMVTESEESAETAHTPR</sequence>
<dbReference type="EMBL" id="RXMA01000030">
    <property type="protein sequence ID" value="RTR15841.1"/>
    <property type="molecule type" value="Genomic_DNA"/>
</dbReference>
<proteinExistence type="inferred from homology"/>
<keyword evidence="3" id="KW-1003">Cell membrane</keyword>
<gene>
    <name evidence="11" type="ORF">EJ903_22160</name>
</gene>
<dbReference type="InterPro" id="IPR055348">
    <property type="entry name" value="DctQ"/>
</dbReference>
<dbReference type="PANTHER" id="PTHR35011:SF2">
    <property type="entry name" value="2,3-DIKETO-L-GULONATE TRAP TRANSPORTER SMALL PERMEASE PROTEIN YIAM"/>
    <property type="match status" value="1"/>
</dbReference>
<keyword evidence="5 9" id="KW-0812">Transmembrane</keyword>
<dbReference type="RefSeq" id="WP_126619566.1">
    <property type="nucleotide sequence ID" value="NZ_JBHUCY010000034.1"/>
</dbReference>
<dbReference type="GO" id="GO:0022857">
    <property type="term" value="F:transmembrane transporter activity"/>
    <property type="evidence" value="ECO:0007669"/>
    <property type="project" value="UniProtKB-UniRule"/>
</dbReference>
<feature type="transmembrane region" description="Helical" evidence="9">
    <location>
        <begin position="127"/>
        <end position="148"/>
    </location>
</feature>
<comment type="subunit">
    <text evidence="9">The complex comprises the extracytoplasmic solute receptor protein and the two transmembrane proteins.</text>
</comment>
<keyword evidence="6 9" id="KW-1133">Transmembrane helix</keyword>
<dbReference type="GO" id="GO:0005886">
    <property type="term" value="C:plasma membrane"/>
    <property type="evidence" value="ECO:0007669"/>
    <property type="project" value="UniProtKB-SubCell"/>
</dbReference>
<comment type="caution">
    <text evidence="11">The sequence shown here is derived from an EMBL/GenBank/DDBJ whole genome shotgun (WGS) entry which is preliminary data.</text>
</comment>
<keyword evidence="7 9" id="KW-0472">Membrane</keyword>
<dbReference type="Pfam" id="PF04290">
    <property type="entry name" value="DctQ"/>
    <property type="match status" value="1"/>
</dbReference>
<evidence type="ECO:0000256" key="8">
    <source>
        <dbReference type="ARBA" id="ARBA00038436"/>
    </source>
</evidence>
<evidence type="ECO:0000256" key="2">
    <source>
        <dbReference type="ARBA" id="ARBA00022448"/>
    </source>
</evidence>
<evidence type="ECO:0000256" key="5">
    <source>
        <dbReference type="ARBA" id="ARBA00022692"/>
    </source>
</evidence>
<feature type="transmembrane region" description="Helical" evidence="9">
    <location>
        <begin position="12"/>
        <end position="35"/>
    </location>
</feature>
<evidence type="ECO:0000313" key="12">
    <source>
        <dbReference type="Proteomes" id="UP000277007"/>
    </source>
</evidence>
<organism evidence="11 12">
    <name type="scientific">Azospirillum griseum</name>
    <dbReference type="NCBI Taxonomy" id="2496639"/>
    <lineage>
        <taxon>Bacteria</taxon>
        <taxon>Pseudomonadati</taxon>
        <taxon>Pseudomonadota</taxon>
        <taxon>Alphaproteobacteria</taxon>
        <taxon>Rhodospirillales</taxon>
        <taxon>Azospirillaceae</taxon>
        <taxon>Azospirillum</taxon>
    </lineage>
</organism>
<keyword evidence="12" id="KW-1185">Reference proteome</keyword>
<keyword evidence="2 9" id="KW-0813">Transport</keyword>
<evidence type="ECO:0000259" key="10">
    <source>
        <dbReference type="Pfam" id="PF04290"/>
    </source>
</evidence>
<protein>
    <recommendedName>
        <fullName evidence="9">TRAP transporter small permease protein</fullName>
    </recommendedName>
</protein>